<keyword evidence="1" id="KW-0472">Membrane</keyword>
<keyword evidence="1" id="KW-0812">Transmembrane</keyword>
<dbReference type="GeneID" id="106817409"/>
<keyword evidence="2" id="KW-1185">Reference proteome</keyword>
<dbReference type="Proteomes" id="UP000695022">
    <property type="component" value="Unplaced"/>
</dbReference>
<gene>
    <name evidence="3" type="primary">LOC106817409</name>
</gene>
<accession>A0ABM1EZD9</accession>
<feature type="transmembrane region" description="Helical" evidence="1">
    <location>
        <begin position="146"/>
        <end position="168"/>
    </location>
</feature>
<name>A0ABM1EZD9_PRICU</name>
<evidence type="ECO:0000313" key="2">
    <source>
        <dbReference type="Proteomes" id="UP000695022"/>
    </source>
</evidence>
<proteinExistence type="predicted"/>
<evidence type="ECO:0000256" key="1">
    <source>
        <dbReference type="SAM" id="Phobius"/>
    </source>
</evidence>
<protein>
    <submittedName>
        <fullName evidence="3">Uncharacterized protein LOC106817409</fullName>
    </submittedName>
</protein>
<organism evidence="2 3">
    <name type="scientific">Priapulus caudatus</name>
    <name type="common">Priapulid worm</name>
    <dbReference type="NCBI Taxonomy" id="37621"/>
    <lineage>
        <taxon>Eukaryota</taxon>
        <taxon>Metazoa</taxon>
        <taxon>Ecdysozoa</taxon>
        <taxon>Scalidophora</taxon>
        <taxon>Priapulida</taxon>
        <taxon>Priapulimorpha</taxon>
        <taxon>Priapulimorphida</taxon>
        <taxon>Priapulidae</taxon>
        <taxon>Priapulus</taxon>
    </lineage>
</organism>
<keyword evidence="1" id="KW-1133">Transmembrane helix</keyword>
<reference evidence="3" key="1">
    <citation type="submission" date="2025-08" db="UniProtKB">
        <authorList>
            <consortium name="RefSeq"/>
        </authorList>
    </citation>
    <scope>IDENTIFICATION</scope>
</reference>
<dbReference type="RefSeq" id="XP_014677560.1">
    <property type="nucleotide sequence ID" value="XM_014822074.1"/>
</dbReference>
<evidence type="ECO:0000313" key="3">
    <source>
        <dbReference type="RefSeq" id="XP_014677560.1"/>
    </source>
</evidence>
<sequence>MRAENPRTDTDLLLSSSASLRIYVLTDGHRVKLIFNRHADAVHANMSQFVREVDEGVGGNLQLQPDSYRLHEKENGGYNERWTDVCAHALRDGELQEASAALRLLDPEQSSLQPVYERHGMVKLTRCRSKPTALYARSQIGSLEGVLIAFAVALFVVGVLLVATMCCIARRFRKKLSRDADADDYKTEPVIYHPASLYGTLPVGGFVYDQPTPALPSVVSLSVDERIYEWQEKSVDLNDGGSLKDYDQAEPDDIVLFP</sequence>